<feature type="signal peptide" evidence="1">
    <location>
        <begin position="1"/>
        <end position="18"/>
    </location>
</feature>
<feature type="chain" id="PRO_5024958718" description="Aegerolysin type hemolysin" evidence="1">
    <location>
        <begin position="19"/>
        <end position="150"/>
    </location>
</feature>
<dbReference type="OrthoDB" id="4482902at2759"/>
<dbReference type="Proteomes" id="UP000326877">
    <property type="component" value="Unassembled WGS sequence"/>
</dbReference>
<evidence type="ECO:0008006" key="3">
    <source>
        <dbReference type="Google" id="ProtNLM"/>
    </source>
</evidence>
<keyword evidence="1" id="KW-0732">Signal</keyword>
<protein>
    <recommendedName>
        <fullName evidence="3">Aegerolysin type hemolysin</fullName>
    </recommendedName>
</protein>
<accession>A0A5N7C094</accession>
<proteinExistence type="predicted"/>
<dbReference type="AlphaFoldDB" id="A0A5N7C094"/>
<evidence type="ECO:0000313" key="2">
    <source>
        <dbReference type="EMBL" id="KAE8387510.1"/>
    </source>
</evidence>
<gene>
    <name evidence="2" type="ORF">BDV23DRAFT_195706</name>
</gene>
<sequence length="150" mass="15938">MKATTICTILLATGTALAVPTKRAEKAVTISGLYASQTDKSGFVSFILDDPNYDEETGANVSWDRPRNPLTDSRTSDGAYFIHFPGGVNDISVFTMQLERVKGPESFSVSINDNGNGSAPGTKWKCVTAVGSVVSKKCHYDGNVTVVPSA</sequence>
<evidence type="ECO:0000256" key="1">
    <source>
        <dbReference type="SAM" id="SignalP"/>
    </source>
</evidence>
<reference evidence="2" key="1">
    <citation type="submission" date="2019-04" db="EMBL/GenBank/DDBJ databases">
        <title>Friends and foes A comparative genomics studyof 23 Aspergillus species from section Flavi.</title>
        <authorList>
            <consortium name="DOE Joint Genome Institute"/>
            <person name="Kjaerbolling I."/>
            <person name="Vesth T."/>
            <person name="Frisvad J.C."/>
            <person name="Nybo J.L."/>
            <person name="Theobald S."/>
            <person name="Kildgaard S."/>
            <person name="Isbrandt T."/>
            <person name="Kuo A."/>
            <person name="Sato A."/>
            <person name="Lyhne E.K."/>
            <person name="Kogle M.E."/>
            <person name="Wiebenga A."/>
            <person name="Kun R.S."/>
            <person name="Lubbers R.J."/>
            <person name="Makela M.R."/>
            <person name="Barry K."/>
            <person name="Chovatia M."/>
            <person name="Clum A."/>
            <person name="Daum C."/>
            <person name="Haridas S."/>
            <person name="He G."/>
            <person name="LaButti K."/>
            <person name="Lipzen A."/>
            <person name="Mondo S."/>
            <person name="Riley R."/>
            <person name="Salamov A."/>
            <person name="Simmons B.A."/>
            <person name="Magnuson J.K."/>
            <person name="Henrissat B."/>
            <person name="Mortensen U.H."/>
            <person name="Larsen T.O."/>
            <person name="Devries R.P."/>
            <person name="Grigoriev I.V."/>
            <person name="Machida M."/>
            <person name="Baker S.E."/>
            <person name="Andersen M.R."/>
        </authorList>
    </citation>
    <scope>NUCLEOTIDE SEQUENCE [LARGE SCALE GENOMIC DNA]</scope>
    <source>
        <strain evidence="2">IBT 14317</strain>
    </source>
</reference>
<dbReference type="EMBL" id="ML735292">
    <property type="protein sequence ID" value="KAE8387510.1"/>
    <property type="molecule type" value="Genomic_DNA"/>
</dbReference>
<organism evidence="2">
    <name type="scientific">Petromyces alliaceus</name>
    <name type="common">Aspergillus alliaceus</name>
    <dbReference type="NCBI Taxonomy" id="209559"/>
    <lineage>
        <taxon>Eukaryota</taxon>
        <taxon>Fungi</taxon>
        <taxon>Dikarya</taxon>
        <taxon>Ascomycota</taxon>
        <taxon>Pezizomycotina</taxon>
        <taxon>Eurotiomycetes</taxon>
        <taxon>Eurotiomycetidae</taxon>
        <taxon>Eurotiales</taxon>
        <taxon>Aspergillaceae</taxon>
        <taxon>Aspergillus</taxon>
        <taxon>Aspergillus subgen. Circumdati</taxon>
    </lineage>
</organism>
<name>A0A5N7C094_PETAA</name>